<feature type="compositionally biased region" description="Polar residues" evidence="1">
    <location>
        <begin position="58"/>
        <end position="70"/>
    </location>
</feature>
<organism evidence="2 3">
    <name type="scientific">Scleroderma citrinum Foug A</name>
    <dbReference type="NCBI Taxonomy" id="1036808"/>
    <lineage>
        <taxon>Eukaryota</taxon>
        <taxon>Fungi</taxon>
        <taxon>Dikarya</taxon>
        <taxon>Basidiomycota</taxon>
        <taxon>Agaricomycotina</taxon>
        <taxon>Agaricomycetes</taxon>
        <taxon>Agaricomycetidae</taxon>
        <taxon>Boletales</taxon>
        <taxon>Sclerodermatineae</taxon>
        <taxon>Sclerodermataceae</taxon>
        <taxon>Scleroderma</taxon>
    </lineage>
</organism>
<dbReference type="HOGENOM" id="CLU_2499198_0_0_1"/>
<sequence length="86" mass="9132">MASELLHVFAWVPKPTPTCSLTFSTHSHVLATPSDSVSTSLCSVAPFTPSARFYTQLNDSGNHKNASSQHRAVPSAVDGTKMTANT</sequence>
<feature type="region of interest" description="Disordered" evidence="1">
    <location>
        <begin position="58"/>
        <end position="86"/>
    </location>
</feature>
<evidence type="ECO:0000313" key="2">
    <source>
        <dbReference type="EMBL" id="KIM50621.1"/>
    </source>
</evidence>
<dbReference type="InParanoid" id="A0A0C3D3G7"/>
<reference evidence="2 3" key="1">
    <citation type="submission" date="2014-04" db="EMBL/GenBank/DDBJ databases">
        <authorList>
            <consortium name="DOE Joint Genome Institute"/>
            <person name="Kuo A."/>
            <person name="Kohler A."/>
            <person name="Nagy L.G."/>
            <person name="Floudas D."/>
            <person name="Copeland A."/>
            <person name="Barry K.W."/>
            <person name="Cichocki N."/>
            <person name="Veneault-Fourrey C."/>
            <person name="LaButti K."/>
            <person name="Lindquist E.A."/>
            <person name="Lipzen A."/>
            <person name="Lundell T."/>
            <person name="Morin E."/>
            <person name="Murat C."/>
            <person name="Sun H."/>
            <person name="Tunlid A."/>
            <person name="Henrissat B."/>
            <person name="Grigoriev I.V."/>
            <person name="Hibbett D.S."/>
            <person name="Martin F."/>
            <person name="Nordberg H.P."/>
            <person name="Cantor M.N."/>
            <person name="Hua S.X."/>
        </authorList>
    </citation>
    <scope>NUCLEOTIDE SEQUENCE [LARGE SCALE GENOMIC DNA]</scope>
    <source>
        <strain evidence="2 3">Foug A</strain>
    </source>
</reference>
<protein>
    <submittedName>
        <fullName evidence="2">Uncharacterized protein</fullName>
    </submittedName>
</protein>
<proteinExistence type="predicted"/>
<gene>
    <name evidence="2" type="ORF">SCLCIDRAFT_1225228</name>
</gene>
<keyword evidence="3" id="KW-1185">Reference proteome</keyword>
<evidence type="ECO:0000256" key="1">
    <source>
        <dbReference type="SAM" id="MobiDB-lite"/>
    </source>
</evidence>
<name>A0A0C3D3G7_9AGAM</name>
<dbReference type="AlphaFoldDB" id="A0A0C3D3G7"/>
<evidence type="ECO:0000313" key="3">
    <source>
        <dbReference type="Proteomes" id="UP000053989"/>
    </source>
</evidence>
<accession>A0A0C3D3G7</accession>
<reference evidence="3" key="2">
    <citation type="submission" date="2015-01" db="EMBL/GenBank/DDBJ databases">
        <title>Evolutionary Origins and Diversification of the Mycorrhizal Mutualists.</title>
        <authorList>
            <consortium name="DOE Joint Genome Institute"/>
            <consortium name="Mycorrhizal Genomics Consortium"/>
            <person name="Kohler A."/>
            <person name="Kuo A."/>
            <person name="Nagy L.G."/>
            <person name="Floudas D."/>
            <person name="Copeland A."/>
            <person name="Barry K.W."/>
            <person name="Cichocki N."/>
            <person name="Veneault-Fourrey C."/>
            <person name="LaButti K."/>
            <person name="Lindquist E.A."/>
            <person name="Lipzen A."/>
            <person name="Lundell T."/>
            <person name="Morin E."/>
            <person name="Murat C."/>
            <person name="Riley R."/>
            <person name="Ohm R."/>
            <person name="Sun H."/>
            <person name="Tunlid A."/>
            <person name="Henrissat B."/>
            <person name="Grigoriev I.V."/>
            <person name="Hibbett D.S."/>
            <person name="Martin F."/>
        </authorList>
    </citation>
    <scope>NUCLEOTIDE SEQUENCE [LARGE SCALE GENOMIC DNA]</scope>
    <source>
        <strain evidence="3">Foug A</strain>
    </source>
</reference>
<dbReference type="EMBL" id="KN822366">
    <property type="protein sequence ID" value="KIM50621.1"/>
    <property type="molecule type" value="Genomic_DNA"/>
</dbReference>
<dbReference type="Proteomes" id="UP000053989">
    <property type="component" value="Unassembled WGS sequence"/>
</dbReference>